<accession>A0A4C1XMD2</accession>
<keyword evidence="2" id="KW-1185">Reference proteome</keyword>
<evidence type="ECO:0000313" key="2">
    <source>
        <dbReference type="Proteomes" id="UP000299102"/>
    </source>
</evidence>
<dbReference type="AlphaFoldDB" id="A0A4C1XMD2"/>
<name>A0A4C1XMD2_EUMVA</name>
<sequence>MWLEITSHQMVGERKNVLPMNHGEELEQSSGGPLSLNPIHQISYSLPRAWQALVIFLGLRVSMDGGDIHSLMARLLVLLFEYAIK</sequence>
<comment type="caution">
    <text evidence="1">The sequence shown here is derived from an EMBL/GenBank/DDBJ whole genome shotgun (WGS) entry which is preliminary data.</text>
</comment>
<dbReference type="EMBL" id="BGZK01000876">
    <property type="protein sequence ID" value="GBP63664.1"/>
    <property type="molecule type" value="Genomic_DNA"/>
</dbReference>
<dbReference type="Proteomes" id="UP000299102">
    <property type="component" value="Unassembled WGS sequence"/>
</dbReference>
<proteinExistence type="predicted"/>
<protein>
    <submittedName>
        <fullName evidence="1">Uncharacterized protein</fullName>
    </submittedName>
</protein>
<gene>
    <name evidence="1" type="ORF">EVAR_82024_1</name>
</gene>
<organism evidence="1 2">
    <name type="scientific">Eumeta variegata</name>
    <name type="common">Bagworm moth</name>
    <name type="synonym">Eumeta japonica</name>
    <dbReference type="NCBI Taxonomy" id="151549"/>
    <lineage>
        <taxon>Eukaryota</taxon>
        <taxon>Metazoa</taxon>
        <taxon>Ecdysozoa</taxon>
        <taxon>Arthropoda</taxon>
        <taxon>Hexapoda</taxon>
        <taxon>Insecta</taxon>
        <taxon>Pterygota</taxon>
        <taxon>Neoptera</taxon>
        <taxon>Endopterygota</taxon>
        <taxon>Lepidoptera</taxon>
        <taxon>Glossata</taxon>
        <taxon>Ditrysia</taxon>
        <taxon>Tineoidea</taxon>
        <taxon>Psychidae</taxon>
        <taxon>Oiketicinae</taxon>
        <taxon>Eumeta</taxon>
    </lineage>
</organism>
<evidence type="ECO:0000313" key="1">
    <source>
        <dbReference type="EMBL" id="GBP63664.1"/>
    </source>
</evidence>
<reference evidence="1 2" key="1">
    <citation type="journal article" date="2019" name="Commun. Biol.">
        <title>The bagworm genome reveals a unique fibroin gene that provides high tensile strength.</title>
        <authorList>
            <person name="Kono N."/>
            <person name="Nakamura H."/>
            <person name="Ohtoshi R."/>
            <person name="Tomita M."/>
            <person name="Numata K."/>
            <person name="Arakawa K."/>
        </authorList>
    </citation>
    <scope>NUCLEOTIDE SEQUENCE [LARGE SCALE GENOMIC DNA]</scope>
</reference>